<dbReference type="CDD" id="cd01948">
    <property type="entry name" value="EAL"/>
    <property type="match status" value="1"/>
</dbReference>
<keyword evidence="6" id="KW-1185">Reference proteome</keyword>
<feature type="domain" description="GGDEF" evidence="4">
    <location>
        <begin position="780"/>
        <end position="913"/>
    </location>
</feature>
<feature type="domain" description="PAS" evidence="1">
    <location>
        <begin position="623"/>
        <end position="693"/>
    </location>
</feature>
<protein>
    <submittedName>
        <fullName evidence="5">EAL domain-containing protein</fullName>
    </submittedName>
</protein>
<dbReference type="PROSITE" id="PS50887">
    <property type="entry name" value="GGDEF"/>
    <property type="match status" value="1"/>
</dbReference>
<dbReference type="SUPFAM" id="SSF141868">
    <property type="entry name" value="EAL domain-like"/>
    <property type="match status" value="1"/>
</dbReference>
<evidence type="ECO:0000259" key="1">
    <source>
        <dbReference type="PROSITE" id="PS50112"/>
    </source>
</evidence>
<dbReference type="InterPro" id="IPR035919">
    <property type="entry name" value="EAL_sf"/>
</dbReference>
<accession>A0ABS8D8X4</accession>
<feature type="domain" description="PAC" evidence="2">
    <location>
        <begin position="570"/>
        <end position="622"/>
    </location>
</feature>
<dbReference type="RefSeq" id="WP_227181480.1">
    <property type="nucleotide sequence ID" value="NZ_JAJBZT010000008.1"/>
</dbReference>
<feature type="domain" description="PAC" evidence="2">
    <location>
        <begin position="446"/>
        <end position="496"/>
    </location>
</feature>
<dbReference type="CDD" id="cd01949">
    <property type="entry name" value="GGDEF"/>
    <property type="match status" value="1"/>
</dbReference>
<evidence type="ECO:0000259" key="4">
    <source>
        <dbReference type="PROSITE" id="PS50887"/>
    </source>
</evidence>
<dbReference type="InterPro" id="IPR000014">
    <property type="entry name" value="PAS"/>
</dbReference>
<dbReference type="NCBIfam" id="TIGR00229">
    <property type="entry name" value="sensory_box"/>
    <property type="match status" value="5"/>
</dbReference>
<dbReference type="InterPro" id="IPR052155">
    <property type="entry name" value="Biofilm_reg_signaling"/>
</dbReference>
<dbReference type="InterPro" id="IPR013656">
    <property type="entry name" value="PAS_4"/>
</dbReference>
<dbReference type="Pfam" id="PF13426">
    <property type="entry name" value="PAS_9"/>
    <property type="match status" value="2"/>
</dbReference>
<dbReference type="InterPro" id="IPR043128">
    <property type="entry name" value="Rev_trsase/Diguanyl_cyclase"/>
</dbReference>
<evidence type="ECO:0000313" key="5">
    <source>
        <dbReference type="EMBL" id="MCB6184672.1"/>
    </source>
</evidence>
<dbReference type="SUPFAM" id="SSF55785">
    <property type="entry name" value="PYP-like sensor domain (PAS domain)"/>
    <property type="match status" value="5"/>
</dbReference>
<dbReference type="InterPro" id="IPR001633">
    <property type="entry name" value="EAL_dom"/>
</dbReference>
<dbReference type="Proteomes" id="UP001165395">
    <property type="component" value="Unassembled WGS sequence"/>
</dbReference>
<organism evidence="5 6">
    <name type="scientific">Leeia speluncae</name>
    <dbReference type="NCBI Taxonomy" id="2884804"/>
    <lineage>
        <taxon>Bacteria</taxon>
        <taxon>Pseudomonadati</taxon>
        <taxon>Pseudomonadota</taxon>
        <taxon>Betaproteobacteria</taxon>
        <taxon>Neisseriales</taxon>
        <taxon>Leeiaceae</taxon>
        <taxon>Leeia</taxon>
    </lineage>
</organism>
<dbReference type="PROSITE" id="PS50883">
    <property type="entry name" value="EAL"/>
    <property type="match status" value="1"/>
</dbReference>
<gene>
    <name evidence="5" type="ORF">LIN78_14080</name>
</gene>
<dbReference type="InterPro" id="IPR000160">
    <property type="entry name" value="GGDEF_dom"/>
</dbReference>
<dbReference type="InterPro" id="IPR000700">
    <property type="entry name" value="PAS-assoc_C"/>
</dbReference>
<dbReference type="CDD" id="cd00130">
    <property type="entry name" value="PAS"/>
    <property type="match status" value="5"/>
</dbReference>
<dbReference type="Pfam" id="PF00563">
    <property type="entry name" value="EAL"/>
    <property type="match status" value="1"/>
</dbReference>
<dbReference type="EMBL" id="JAJBZT010000008">
    <property type="protein sequence ID" value="MCB6184672.1"/>
    <property type="molecule type" value="Genomic_DNA"/>
</dbReference>
<dbReference type="NCBIfam" id="TIGR00254">
    <property type="entry name" value="GGDEF"/>
    <property type="match status" value="1"/>
</dbReference>
<dbReference type="Gene3D" id="3.30.450.20">
    <property type="entry name" value="PAS domain"/>
    <property type="match status" value="5"/>
</dbReference>
<dbReference type="Gene3D" id="3.30.70.270">
    <property type="match status" value="1"/>
</dbReference>
<evidence type="ECO:0000259" key="3">
    <source>
        <dbReference type="PROSITE" id="PS50883"/>
    </source>
</evidence>
<feature type="domain" description="EAL" evidence="3">
    <location>
        <begin position="922"/>
        <end position="1174"/>
    </location>
</feature>
<dbReference type="InterPro" id="IPR035965">
    <property type="entry name" value="PAS-like_dom_sf"/>
</dbReference>
<evidence type="ECO:0000313" key="6">
    <source>
        <dbReference type="Proteomes" id="UP001165395"/>
    </source>
</evidence>
<dbReference type="Gene3D" id="3.20.20.450">
    <property type="entry name" value="EAL domain"/>
    <property type="match status" value="1"/>
</dbReference>
<feature type="domain" description="PAC" evidence="2">
    <location>
        <begin position="324"/>
        <end position="374"/>
    </location>
</feature>
<dbReference type="Pfam" id="PF08448">
    <property type="entry name" value="PAS_4"/>
    <property type="match status" value="3"/>
</dbReference>
<dbReference type="SMART" id="SM00052">
    <property type="entry name" value="EAL"/>
    <property type="match status" value="1"/>
</dbReference>
<dbReference type="SMART" id="SM00267">
    <property type="entry name" value="GGDEF"/>
    <property type="match status" value="1"/>
</dbReference>
<reference evidence="5" key="1">
    <citation type="submission" date="2021-10" db="EMBL/GenBank/DDBJ databases">
        <title>The complete genome sequence of Leeia sp. TBRC 13508.</title>
        <authorList>
            <person name="Charoenyingcharoen P."/>
            <person name="Yukphan P."/>
        </authorList>
    </citation>
    <scope>NUCLEOTIDE SEQUENCE</scope>
    <source>
        <strain evidence="5">TBRC 13508</strain>
    </source>
</reference>
<feature type="domain" description="PAC" evidence="2">
    <location>
        <begin position="696"/>
        <end position="748"/>
    </location>
</feature>
<sequence length="1189" mass="134363">MSRSPSSENASRQHSPFSHLMITITRDENGVLTLSNSTGTLSPFCSSDVCVVPTDCRQFFQVYENVDSLLALLADDTYIATPALLNLFLSNGDVHQLHLIPCPEISQAGLHTWKGLILDISQSYSTANYHQTLLDNTPYHIWMKDIQGRLLASNQYYASQFGLSSPTELVGKTDFEIHTEEHAKKFQEDDQRVIQSAKAISVEESYLDDNGNIAWAETHKSPVIVDGKVIGTVGYSRDITERKLLEDHLFLNEFALAHAKDAVFISDATQNHRFIYVNKAACEHLQYDKDELLSHTQNDICPEFSEIEIQRLARTDGKSTETGLCYETDYRRKDGSFFPVEVHSTILQYQGQTLFFLIAQDITEQRKTQTDLYLNKFILDLIQDAVYLISTEAPYHFVHVNQRALEYLQYSREELSGFSPLDIDPNLSGPTQLRQILSGLKADETLSFETSHQRKDGSTYPVEVRTRLVSYQGTNLSLAIATDLTERKISENKLLERQQFLQSLQNSIPIPMYYKDLLGVYHGINQACRDFFGFSDDDIVGKTNFDIFTEQTASLHRSMDNTVLHLGTSIQYDDKLPNAQGELRDLRFHKALYRDQEGTPQGIICAYLDMTEQRKAEKALTEREYEYRTLVENTSDMIARFDLDLKLRYANPAFVNAYARKGQNLIGQSSTEIFETESHCLYSQLLIQSIATKKELSTQYKWLDDADHENCAMLTFTPEVDRQGKVSSILVVGRDITEQYEYQQKTHQMAYFDQLTGLANRAHFNEMLKIYVSTPTKEGDCILVTVLDMDRFKEVNDSLGHPVGDQLLASVAERLKQQLPTHATLARLGGDEFAILIPVKNTPETIEPIANIVLEAFKTPFPVSGYELHTSCSIGISRYPVDSDNADDLIRFADVAMYEAKKAGRNCFAIYTEALSRQLDERMEMESELRQALSKQEFALFYQPKICLKSGKTIGSEALLRWIHPSKGIISPLKFIPLAEECGLIVEIGKWVIGEACKMAVRWNQVGEHKVAINLSAKQFQSETLVADVKSMMEATGCHPDWIELEITESLLLEDDVDVLHTLKQFRDAGISIAIDDFGTGYSSLSYLAKYPIDTLKIDRSFINSIQTDPQRAGLVKAIFSIARCLNQSVVAEGVETQDQLDFLTDLDCEYAQGYLFSMPVNAESLEQNKEWPAVVKGIAKSCSTSLST</sequence>
<dbReference type="PROSITE" id="PS50113">
    <property type="entry name" value="PAC"/>
    <property type="match status" value="5"/>
</dbReference>
<dbReference type="InterPro" id="IPR029787">
    <property type="entry name" value="Nucleotide_cyclase"/>
</dbReference>
<dbReference type="PROSITE" id="PS50112">
    <property type="entry name" value="PAS"/>
    <property type="match status" value="2"/>
</dbReference>
<dbReference type="SUPFAM" id="SSF55073">
    <property type="entry name" value="Nucleotide cyclase"/>
    <property type="match status" value="1"/>
</dbReference>
<dbReference type="SMART" id="SM00086">
    <property type="entry name" value="PAC"/>
    <property type="match status" value="5"/>
</dbReference>
<name>A0ABS8D8X4_9NEIS</name>
<feature type="domain" description="PAS" evidence="1">
    <location>
        <begin position="497"/>
        <end position="567"/>
    </location>
</feature>
<feature type="domain" description="PAC" evidence="2">
    <location>
        <begin position="200"/>
        <end position="251"/>
    </location>
</feature>
<proteinExistence type="predicted"/>
<dbReference type="InterPro" id="IPR001610">
    <property type="entry name" value="PAC"/>
</dbReference>
<evidence type="ECO:0000259" key="2">
    <source>
        <dbReference type="PROSITE" id="PS50113"/>
    </source>
</evidence>
<dbReference type="PANTHER" id="PTHR44757:SF2">
    <property type="entry name" value="BIOFILM ARCHITECTURE MAINTENANCE PROTEIN MBAA"/>
    <property type="match status" value="1"/>
</dbReference>
<dbReference type="Pfam" id="PF00990">
    <property type="entry name" value="GGDEF"/>
    <property type="match status" value="1"/>
</dbReference>
<dbReference type="SMART" id="SM00091">
    <property type="entry name" value="PAS"/>
    <property type="match status" value="5"/>
</dbReference>
<dbReference type="PANTHER" id="PTHR44757">
    <property type="entry name" value="DIGUANYLATE CYCLASE DGCP"/>
    <property type="match status" value="1"/>
</dbReference>
<comment type="caution">
    <text evidence="5">The sequence shown here is derived from an EMBL/GenBank/DDBJ whole genome shotgun (WGS) entry which is preliminary data.</text>
</comment>